<sequence length="137" mass="14446">MTMAFWPWPMWPRVPMPQSRWQPASTHSSTLPATAMYEAGVPVLAGTDLTNPGTISGVSTLHEMQLLAAAGLPAEAALAAATSAPADLLGLTDRGRIAPGLRADLVLMNATSVDDVIGTYDITAIWKNGYSVDREPA</sequence>
<dbReference type="InterPro" id="IPR032466">
    <property type="entry name" value="Metal_Hydrolase"/>
</dbReference>
<dbReference type="Gene3D" id="2.30.40.10">
    <property type="entry name" value="Urease, subunit C, domain 1"/>
    <property type="match status" value="1"/>
</dbReference>
<protein>
    <submittedName>
        <fullName evidence="2">Amidohydrolase family protein</fullName>
    </submittedName>
</protein>
<organism evidence="2 3">
    <name type="scientific">Phytoactinopolyspora mesophila</name>
    <dbReference type="NCBI Taxonomy" id="2650750"/>
    <lineage>
        <taxon>Bacteria</taxon>
        <taxon>Bacillati</taxon>
        <taxon>Actinomycetota</taxon>
        <taxon>Actinomycetes</taxon>
        <taxon>Jiangellales</taxon>
        <taxon>Jiangellaceae</taxon>
        <taxon>Phytoactinopolyspora</taxon>
    </lineage>
</organism>
<feature type="domain" description="Amidohydrolase 3" evidence="1">
    <location>
        <begin position="13"/>
        <end position="110"/>
    </location>
</feature>
<comment type="caution">
    <text evidence="2">The sequence shown here is derived from an EMBL/GenBank/DDBJ whole genome shotgun (WGS) entry which is preliminary data.</text>
</comment>
<dbReference type="Gene3D" id="3.30.110.90">
    <property type="entry name" value="Amidohydrolase"/>
    <property type="match status" value="1"/>
</dbReference>
<evidence type="ECO:0000313" key="3">
    <source>
        <dbReference type="Proteomes" id="UP000460435"/>
    </source>
</evidence>
<dbReference type="Pfam" id="PF07969">
    <property type="entry name" value="Amidohydro_3"/>
    <property type="match status" value="1"/>
</dbReference>
<dbReference type="GO" id="GO:0016810">
    <property type="term" value="F:hydrolase activity, acting on carbon-nitrogen (but not peptide) bonds"/>
    <property type="evidence" value="ECO:0007669"/>
    <property type="project" value="InterPro"/>
</dbReference>
<reference evidence="2 3" key="1">
    <citation type="submission" date="2019-11" db="EMBL/GenBank/DDBJ databases">
        <authorList>
            <person name="Li X.-J."/>
            <person name="Feng X.-M."/>
        </authorList>
    </citation>
    <scope>NUCLEOTIDE SEQUENCE [LARGE SCALE GENOMIC DNA]</scope>
    <source>
        <strain evidence="2 3">XMNu-373</strain>
    </source>
</reference>
<keyword evidence="2" id="KW-0378">Hydrolase</keyword>
<name>A0A7K3M2M1_9ACTN</name>
<dbReference type="SUPFAM" id="SSF51556">
    <property type="entry name" value="Metallo-dependent hydrolases"/>
    <property type="match status" value="1"/>
</dbReference>
<dbReference type="PANTHER" id="PTHR43135:SF3">
    <property type="entry name" value="ALPHA-D-RIBOSE 1-METHYLPHOSPHONATE 5-TRIPHOSPHATE DIPHOSPHATASE"/>
    <property type="match status" value="1"/>
</dbReference>
<dbReference type="Proteomes" id="UP000460435">
    <property type="component" value="Unassembled WGS sequence"/>
</dbReference>
<dbReference type="InterPro" id="IPR051781">
    <property type="entry name" value="Metallo-dep_Hydrolase"/>
</dbReference>
<evidence type="ECO:0000259" key="1">
    <source>
        <dbReference type="Pfam" id="PF07969"/>
    </source>
</evidence>
<proteinExistence type="predicted"/>
<gene>
    <name evidence="2" type="ORF">F7O44_09365</name>
</gene>
<evidence type="ECO:0000313" key="2">
    <source>
        <dbReference type="EMBL" id="NDL57277.1"/>
    </source>
</evidence>
<dbReference type="PANTHER" id="PTHR43135">
    <property type="entry name" value="ALPHA-D-RIBOSE 1-METHYLPHOSPHONATE 5-TRIPHOSPHATE DIPHOSPHATASE"/>
    <property type="match status" value="1"/>
</dbReference>
<dbReference type="AlphaFoldDB" id="A0A7K3M2M1"/>
<dbReference type="Gene3D" id="1.20.58.520">
    <property type="entry name" value="Amidohydrolase"/>
    <property type="match status" value="1"/>
</dbReference>
<dbReference type="InterPro" id="IPR013108">
    <property type="entry name" value="Amidohydro_3"/>
</dbReference>
<dbReference type="InterPro" id="IPR011059">
    <property type="entry name" value="Metal-dep_hydrolase_composite"/>
</dbReference>
<dbReference type="EMBL" id="WLZY01000002">
    <property type="protein sequence ID" value="NDL57277.1"/>
    <property type="molecule type" value="Genomic_DNA"/>
</dbReference>
<keyword evidence="3" id="KW-1185">Reference proteome</keyword>
<accession>A0A7K3M2M1</accession>